<accession>A0A0W8E8B8</accession>
<dbReference type="EMBL" id="LNQE01001837">
    <property type="protein sequence ID" value="KUG04875.1"/>
    <property type="molecule type" value="Genomic_DNA"/>
</dbReference>
<organism evidence="1">
    <name type="scientific">hydrocarbon metagenome</name>
    <dbReference type="NCBI Taxonomy" id="938273"/>
    <lineage>
        <taxon>unclassified sequences</taxon>
        <taxon>metagenomes</taxon>
        <taxon>ecological metagenomes</taxon>
    </lineage>
</organism>
<gene>
    <name evidence="1" type="ORF">ASZ90_017755</name>
</gene>
<sequence>MASNLIITNPSIGKKMMCSEAFILEAFKICLELSLAIVRQR</sequence>
<proteinExistence type="predicted"/>
<name>A0A0W8E8B8_9ZZZZ</name>
<reference evidence="1" key="1">
    <citation type="journal article" date="2015" name="Proc. Natl. Acad. Sci. U.S.A.">
        <title>Networks of energetic and metabolic interactions define dynamics in microbial communities.</title>
        <authorList>
            <person name="Embree M."/>
            <person name="Liu J.K."/>
            <person name="Al-Bassam M.M."/>
            <person name="Zengler K."/>
        </authorList>
    </citation>
    <scope>NUCLEOTIDE SEQUENCE</scope>
</reference>
<dbReference type="AlphaFoldDB" id="A0A0W8E8B8"/>
<protein>
    <submittedName>
        <fullName evidence="1">Uncharacterized protein</fullName>
    </submittedName>
</protein>
<evidence type="ECO:0000313" key="1">
    <source>
        <dbReference type="EMBL" id="KUG04875.1"/>
    </source>
</evidence>
<comment type="caution">
    <text evidence="1">The sequence shown here is derived from an EMBL/GenBank/DDBJ whole genome shotgun (WGS) entry which is preliminary data.</text>
</comment>